<accession>A0AAD9IK83</accession>
<protein>
    <recommendedName>
        <fullName evidence="3">peptidylprolyl isomerase</fullName>
        <ecNumber evidence="3">5.2.1.8</ecNumber>
    </recommendedName>
</protein>
<feature type="region of interest" description="Disordered" evidence="4">
    <location>
        <begin position="251"/>
        <end position="272"/>
    </location>
</feature>
<dbReference type="InterPro" id="IPR001179">
    <property type="entry name" value="PPIase_FKBP_dom"/>
</dbReference>
<reference evidence="6" key="1">
    <citation type="submission" date="2021-01" db="EMBL/GenBank/DDBJ databases">
        <authorList>
            <person name="Eckstrom K.M.E."/>
        </authorList>
    </citation>
    <scope>NUCLEOTIDE SEQUENCE</scope>
    <source>
        <strain evidence="6">UVCC 0001</strain>
    </source>
</reference>
<dbReference type="PANTHER" id="PTHR46512:SF8">
    <property type="entry name" value="PEPTIDYLPROLYL ISOMERASE"/>
    <property type="match status" value="1"/>
</dbReference>
<dbReference type="GO" id="GO:0003755">
    <property type="term" value="F:peptidyl-prolyl cis-trans isomerase activity"/>
    <property type="evidence" value="ECO:0007669"/>
    <property type="project" value="UniProtKB-KW"/>
</dbReference>
<dbReference type="SUPFAM" id="SSF48452">
    <property type="entry name" value="TPR-like"/>
    <property type="match status" value="1"/>
</dbReference>
<keyword evidence="3" id="KW-0697">Rotamase</keyword>
<evidence type="ECO:0000313" key="6">
    <source>
        <dbReference type="EMBL" id="KAK2078729.1"/>
    </source>
</evidence>
<feature type="domain" description="PPIase FKBP-type" evidence="5">
    <location>
        <begin position="191"/>
        <end position="286"/>
    </location>
</feature>
<evidence type="ECO:0000259" key="5">
    <source>
        <dbReference type="PROSITE" id="PS50059"/>
    </source>
</evidence>
<evidence type="ECO:0000313" key="7">
    <source>
        <dbReference type="Proteomes" id="UP001255856"/>
    </source>
</evidence>
<dbReference type="Pfam" id="PF00254">
    <property type="entry name" value="FKBP_C"/>
    <property type="match status" value="2"/>
</dbReference>
<dbReference type="AlphaFoldDB" id="A0AAD9IK83"/>
<evidence type="ECO:0000256" key="3">
    <source>
        <dbReference type="PROSITE-ProRule" id="PRU00277"/>
    </source>
</evidence>
<dbReference type="PANTHER" id="PTHR46512">
    <property type="entry name" value="PEPTIDYLPROLYL ISOMERASE"/>
    <property type="match status" value="1"/>
</dbReference>
<proteinExistence type="predicted"/>
<dbReference type="Gene3D" id="1.25.40.10">
    <property type="entry name" value="Tetratricopeptide repeat domain"/>
    <property type="match status" value="1"/>
</dbReference>
<comment type="caution">
    <text evidence="6">The sequence shown here is derived from an EMBL/GenBank/DDBJ whole genome shotgun (WGS) entry which is preliminary data.</text>
</comment>
<evidence type="ECO:0000256" key="2">
    <source>
        <dbReference type="ARBA" id="ARBA00022803"/>
    </source>
</evidence>
<dbReference type="Pfam" id="PF13431">
    <property type="entry name" value="TPR_17"/>
    <property type="match status" value="1"/>
</dbReference>
<dbReference type="SMART" id="SM00028">
    <property type="entry name" value="TPR"/>
    <property type="match status" value="3"/>
</dbReference>
<name>A0AAD9IK83_PROWI</name>
<dbReference type="InterPro" id="IPR019734">
    <property type="entry name" value="TPR_rpt"/>
</dbReference>
<dbReference type="InterPro" id="IPR050754">
    <property type="entry name" value="FKBP4/5/8-like"/>
</dbReference>
<dbReference type="PROSITE" id="PS50059">
    <property type="entry name" value="FKBP_PPIASE"/>
    <property type="match status" value="2"/>
</dbReference>
<comment type="catalytic activity">
    <reaction evidence="3">
        <text>[protein]-peptidylproline (omega=180) = [protein]-peptidylproline (omega=0)</text>
        <dbReference type="Rhea" id="RHEA:16237"/>
        <dbReference type="Rhea" id="RHEA-COMP:10747"/>
        <dbReference type="Rhea" id="RHEA-COMP:10748"/>
        <dbReference type="ChEBI" id="CHEBI:83833"/>
        <dbReference type="ChEBI" id="CHEBI:83834"/>
        <dbReference type="EC" id="5.2.1.8"/>
    </reaction>
</comment>
<dbReference type="InterPro" id="IPR011990">
    <property type="entry name" value="TPR-like_helical_dom_sf"/>
</dbReference>
<sequence length="513" mass="55794">MTDFQASLAQLRKEHYWDQLPIQPDVDEKGIDDGEDFKVEEDLSKGAVLKAVLQEGSGDFPAKQDLVYLHVTLIKSGQIVASTRQEYGGQGHANAYLLGQSQDLLKGIELAVLRMKPGERASLEIKPSYAYQHPKWTAAVPVSLRPDEALHAEVELVEVVPGRKVSTLHGQPDTYKILTKGGDEWETPRAPYRVTLHVTARPCSVGGQGGVDEYFATAEGAPLQAVLGSGALPPGLDAAVTAMVRGESSTVSCPRSAASGASGIPDPPSSSEAQRIDFEVTLVDFVQIRDLSGDGQMAVDMAVRLMLCGETSLVTCSWEKAFHREADAPEGLRPGGTLEFEVTMIDFHRDTIREDTTLEERVEIATKWKDQGNQLFKRGELKLAKAKYLKAARVMERTGAPDDATHMANVAVQVSCYLNMALCALKQQEAGEAMHYTGKTLEFDPGNAKAYFRRAQALALLGNYEEAAQELDAAAALDGGLEAEVAREKAKMAVQQKQDAAKQRAQFGKFFKS</sequence>
<keyword evidence="1" id="KW-0677">Repeat</keyword>
<gene>
    <name evidence="6" type="ORF">QBZ16_003569</name>
</gene>
<evidence type="ECO:0000256" key="4">
    <source>
        <dbReference type="SAM" id="MobiDB-lite"/>
    </source>
</evidence>
<dbReference type="Proteomes" id="UP001255856">
    <property type="component" value="Unassembled WGS sequence"/>
</dbReference>
<keyword evidence="3" id="KW-0413">Isomerase</keyword>
<evidence type="ECO:0000256" key="1">
    <source>
        <dbReference type="ARBA" id="ARBA00022737"/>
    </source>
</evidence>
<organism evidence="6 7">
    <name type="scientific">Prototheca wickerhamii</name>
    <dbReference type="NCBI Taxonomy" id="3111"/>
    <lineage>
        <taxon>Eukaryota</taxon>
        <taxon>Viridiplantae</taxon>
        <taxon>Chlorophyta</taxon>
        <taxon>core chlorophytes</taxon>
        <taxon>Trebouxiophyceae</taxon>
        <taxon>Chlorellales</taxon>
        <taxon>Chlorellaceae</taxon>
        <taxon>Prototheca</taxon>
    </lineage>
</organism>
<dbReference type="InterPro" id="IPR046357">
    <property type="entry name" value="PPIase_dom_sf"/>
</dbReference>
<dbReference type="EMBL" id="JASFZW010000004">
    <property type="protein sequence ID" value="KAK2078729.1"/>
    <property type="molecule type" value="Genomic_DNA"/>
</dbReference>
<feature type="domain" description="PPIase FKBP-type" evidence="5">
    <location>
        <begin position="64"/>
        <end position="160"/>
    </location>
</feature>
<dbReference type="Gene3D" id="3.10.50.40">
    <property type="match status" value="3"/>
</dbReference>
<keyword evidence="2" id="KW-0802">TPR repeat</keyword>
<dbReference type="SUPFAM" id="SSF54534">
    <property type="entry name" value="FKBP-like"/>
    <property type="match status" value="3"/>
</dbReference>
<keyword evidence="7" id="KW-1185">Reference proteome</keyword>
<dbReference type="EC" id="5.2.1.8" evidence="3"/>